<dbReference type="PANTHER" id="PTHR28004">
    <property type="entry name" value="ZGC:162816-RELATED"/>
    <property type="match status" value="1"/>
</dbReference>
<feature type="domain" description="Alanine racemase N-terminal" evidence="1">
    <location>
        <begin position="39"/>
        <end position="218"/>
    </location>
</feature>
<name>A0ABR8NNZ8_9MICO</name>
<comment type="caution">
    <text evidence="2">The sequence shown here is derived from an EMBL/GenBank/DDBJ whole genome shotgun (WGS) entry which is preliminary data.</text>
</comment>
<protein>
    <submittedName>
        <fullName evidence="2">Alanine racemase</fullName>
    </submittedName>
</protein>
<gene>
    <name evidence="2" type="ORF">IF188_11780</name>
</gene>
<dbReference type="Pfam" id="PF01168">
    <property type="entry name" value="Ala_racemase_N"/>
    <property type="match status" value="1"/>
</dbReference>
<keyword evidence="3" id="KW-1185">Reference proteome</keyword>
<dbReference type="PANTHER" id="PTHR28004:SF2">
    <property type="entry name" value="D-SERINE DEHYDRATASE"/>
    <property type="match status" value="1"/>
</dbReference>
<dbReference type="EMBL" id="JACXZS010000007">
    <property type="protein sequence ID" value="MBD3942379.1"/>
    <property type="molecule type" value="Genomic_DNA"/>
</dbReference>
<evidence type="ECO:0000259" key="1">
    <source>
        <dbReference type="Pfam" id="PF01168"/>
    </source>
</evidence>
<dbReference type="Gene3D" id="3.20.20.10">
    <property type="entry name" value="Alanine racemase"/>
    <property type="match status" value="1"/>
</dbReference>
<reference evidence="2 3" key="1">
    <citation type="submission" date="2020-09" db="EMBL/GenBank/DDBJ databases">
        <title>Isolation and identification of active actinomycetes.</title>
        <authorList>
            <person name="Li X."/>
        </authorList>
    </citation>
    <scope>NUCLEOTIDE SEQUENCE [LARGE SCALE GENOMIC DNA]</scope>
    <source>
        <strain evidence="2 3">NEAU-LLC</strain>
    </source>
</reference>
<dbReference type="RefSeq" id="WP_191172001.1">
    <property type="nucleotide sequence ID" value="NZ_JACXZS010000007.1"/>
</dbReference>
<sequence>MSLDLLSMPTATKPWTESASYWGAMSRAVDEVSGPVAAINLEALRYNALDLVVRAGGVPIRVASKSVRVREVLDAVLALPGYHGILAFTLPEALWLAQDRDGVRGIDDIVLGYPTVDRAAIAALAADEVASSRITLMVDDLAQLDLVDAVAAPGTRPEIRVAIDADASWRAPGLGHIGVFRSPVHEASEVAALARSIAARDGFRLVGLMMYEAQIAGQGDATGSGDAMIRWMQRRSGAELLDRRAAIVSALRDIAPLEFVNGGGTGSLELTASDQSVTELTAGSGLLAGHLFDGYRAFDPAPAAAFALEVVRKPSPDIATVLGGGWIASGPALESRQPRAVWPEGLRMAPREGAGEVQTPLRGDASRALKVGDRVWFRHSKSGELAERVDRYHVVDGSSLVGTIATYRGEGKAFL</sequence>
<organism evidence="2 3">
    <name type="scientific">Microbacterium helvum</name>
    <dbReference type="NCBI Taxonomy" id="2773713"/>
    <lineage>
        <taxon>Bacteria</taxon>
        <taxon>Bacillati</taxon>
        <taxon>Actinomycetota</taxon>
        <taxon>Actinomycetes</taxon>
        <taxon>Micrococcales</taxon>
        <taxon>Microbacteriaceae</taxon>
        <taxon>Microbacterium</taxon>
    </lineage>
</organism>
<dbReference type="Proteomes" id="UP000598426">
    <property type="component" value="Unassembled WGS sequence"/>
</dbReference>
<dbReference type="InterPro" id="IPR001608">
    <property type="entry name" value="Ala_racemase_N"/>
</dbReference>
<dbReference type="InterPro" id="IPR051466">
    <property type="entry name" value="D-amino_acid_metab_enzyme"/>
</dbReference>
<dbReference type="SUPFAM" id="SSF51419">
    <property type="entry name" value="PLP-binding barrel"/>
    <property type="match status" value="1"/>
</dbReference>
<evidence type="ECO:0000313" key="3">
    <source>
        <dbReference type="Proteomes" id="UP000598426"/>
    </source>
</evidence>
<accession>A0ABR8NNZ8</accession>
<proteinExistence type="predicted"/>
<evidence type="ECO:0000313" key="2">
    <source>
        <dbReference type="EMBL" id="MBD3942379.1"/>
    </source>
</evidence>
<dbReference type="InterPro" id="IPR029066">
    <property type="entry name" value="PLP-binding_barrel"/>
</dbReference>